<feature type="domain" description="U-box" evidence="6">
    <location>
        <begin position="290"/>
        <end position="365"/>
    </location>
</feature>
<dbReference type="PROSITE" id="PS51698">
    <property type="entry name" value="U_BOX"/>
    <property type="match status" value="1"/>
</dbReference>
<dbReference type="InterPro" id="IPR011989">
    <property type="entry name" value="ARM-like"/>
</dbReference>
<sequence length="726" mass="80658">MAGFKSDDCFVTSTWRRKLPFSPLYGVFFTPSNLTGLDLLRDVQTITVDTITAATTTHIPFQRRNLRSLINKLRSFLLVFRYLDLDNFYYLSSLSSFYSATNLCFKELYIVIYRCKLLIDYCTQSSRIWMLLQNSQISGYFYDLNLELSTVADVFPTNDLGLISDLREQIYLIRTQIRESKLYVDPEDDKLRSTVLGFLQELENGRVPNKTDLQVAFAEKLGIHDAVTCRSEIEFLEERRFYGQEDNTDLLEGVIALTRYCRFLIFDVTTNMKPKKKKKIRMSSIIQVSAIPKEFCCPITLDLMSDPVIVSTGQTYDRSSITQWLDEGHRTCPNSGLMITDTDTLVSNQALLNLIHNWCAYHQADDYDPPSMENCRETPMKRAVCRAVRELSVGPEELKGLAAHELRLLAKAGKESRTCIVEAGAIPLLQDLLFSSSETFTFDNEFAQANSVTAILNLSIHETNKIRIMETEGCLKSIVKVLNHGWSDEARENAAAALFSLSAVHAYKKLISEEEGAVDGLVGLLRDGRTRGKKDGVMALYNLSTHPDNIVKIIESGAASSLVEAVVNNTEGVCDEASGAVALLARQETAAEMMGRNEETVMGLVGLVRQGSPKTKENVLSALVAMCRSGGVEVTETVVNTPSLCGLVQTHILSGTKRSKRKALSLARIFQRHVAGGGGSPSALHLGGWAMYYALARNRAMAAEGQDGSNFDPNSTTSMYVPVLSL</sequence>
<organism evidence="7 8">
    <name type="scientific">Zostera marina</name>
    <name type="common">Eelgrass</name>
    <dbReference type="NCBI Taxonomy" id="29655"/>
    <lineage>
        <taxon>Eukaryota</taxon>
        <taxon>Viridiplantae</taxon>
        <taxon>Streptophyta</taxon>
        <taxon>Embryophyta</taxon>
        <taxon>Tracheophyta</taxon>
        <taxon>Spermatophyta</taxon>
        <taxon>Magnoliopsida</taxon>
        <taxon>Liliopsida</taxon>
        <taxon>Zosteraceae</taxon>
        <taxon>Zostera</taxon>
    </lineage>
</organism>
<dbReference type="InterPro" id="IPR058678">
    <property type="entry name" value="ARM_PUB"/>
</dbReference>
<comment type="pathway">
    <text evidence="2">Protein modification; protein ubiquitination.</text>
</comment>
<dbReference type="UniPathway" id="UPA00143"/>
<proteinExistence type="predicted"/>
<dbReference type="CDD" id="cd16664">
    <property type="entry name" value="RING-Ubox_PUB"/>
    <property type="match status" value="1"/>
</dbReference>
<dbReference type="SUPFAM" id="SSF57850">
    <property type="entry name" value="RING/U-box"/>
    <property type="match status" value="1"/>
</dbReference>
<name>A0A0K9PBR0_ZOSMR</name>
<dbReference type="PANTHER" id="PTHR23315:SF266">
    <property type="entry name" value="U-BOX DOMAIN-CONTAINING PROTEIN 17"/>
    <property type="match status" value="1"/>
</dbReference>
<evidence type="ECO:0000313" key="7">
    <source>
        <dbReference type="EMBL" id="KMZ65672.1"/>
    </source>
</evidence>
<dbReference type="OMA" id="VERLWIR"/>
<dbReference type="GO" id="GO:0016567">
    <property type="term" value="P:protein ubiquitination"/>
    <property type="evidence" value="ECO:0007669"/>
    <property type="project" value="UniProtKB-UniPathway"/>
</dbReference>
<dbReference type="InterPro" id="IPR003613">
    <property type="entry name" value="Ubox_domain"/>
</dbReference>
<evidence type="ECO:0000256" key="4">
    <source>
        <dbReference type="ARBA" id="ARBA00022679"/>
    </source>
</evidence>
<dbReference type="InterPro" id="IPR013083">
    <property type="entry name" value="Znf_RING/FYVE/PHD"/>
</dbReference>
<dbReference type="EMBL" id="LFYR01001020">
    <property type="protein sequence ID" value="KMZ65672.1"/>
    <property type="molecule type" value="Genomic_DNA"/>
</dbReference>
<protein>
    <recommendedName>
        <fullName evidence="3">RING-type E3 ubiquitin transferase</fullName>
        <ecNumber evidence="3">2.3.2.27</ecNumber>
    </recommendedName>
</protein>
<dbReference type="GO" id="GO:0061630">
    <property type="term" value="F:ubiquitin protein ligase activity"/>
    <property type="evidence" value="ECO:0007669"/>
    <property type="project" value="UniProtKB-EC"/>
</dbReference>
<dbReference type="InterPro" id="IPR016024">
    <property type="entry name" value="ARM-type_fold"/>
</dbReference>
<dbReference type="GO" id="GO:0005634">
    <property type="term" value="C:nucleus"/>
    <property type="evidence" value="ECO:0000318"/>
    <property type="project" value="GO_Central"/>
</dbReference>
<dbReference type="SMART" id="SM00504">
    <property type="entry name" value="Ubox"/>
    <property type="match status" value="1"/>
</dbReference>
<dbReference type="Gene3D" id="1.25.10.10">
    <property type="entry name" value="Leucine-rich Repeat Variant"/>
    <property type="match status" value="1"/>
</dbReference>
<dbReference type="InterPro" id="IPR000225">
    <property type="entry name" value="Armadillo"/>
</dbReference>
<keyword evidence="5" id="KW-0833">Ubl conjugation pathway</keyword>
<evidence type="ECO:0000256" key="3">
    <source>
        <dbReference type="ARBA" id="ARBA00012483"/>
    </source>
</evidence>
<dbReference type="FunFam" id="3.30.40.10:FF:000442">
    <property type="entry name" value="RING-type E3 ubiquitin transferase"/>
    <property type="match status" value="1"/>
</dbReference>
<dbReference type="GO" id="GO:0005737">
    <property type="term" value="C:cytoplasm"/>
    <property type="evidence" value="ECO:0000318"/>
    <property type="project" value="GO_Central"/>
</dbReference>
<comment type="caution">
    <text evidence="7">The sequence shown here is derived from an EMBL/GenBank/DDBJ whole genome shotgun (WGS) entry which is preliminary data.</text>
</comment>
<dbReference type="Pfam" id="PF04564">
    <property type="entry name" value="U-box"/>
    <property type="match status" value="1"/>
</dbReference>
<evidence type="ECO:0000256" key="2">
    <source>
        <dbReference type="ARBA" id="ARBA00004906"/>
    </source>
</evidence>
<dbReference type="AlphaFoldDB" id="A0A0K9PBR0"/>
<gene>
    <name evidence="7" type="ORF">ZOSMA_313G00220</name>
</gene>
<accession>A0A0K9PBR0</accession>
<dbReference type="InterPro" id="IPR045210">
    <property type="entry name" value="RING-Ubox_PUB"/>
</dbReference>
<dbReference type="Gene3D" id="3.30.40.10">
    <property type="entry name" value="Zinc/RING finger domain, C3HC4 (zinc finger)"/>
    <property type="match status" value="1"/>
</dbReference>
<dbReference type="SUPFAM" id="SSF48371">
    <property type="entry name" value="ARM repeat"/>
    <property type="match status" value="1"/>
</dbReference>
<evidence type="ECO:0000259" key="6">
    <source>
        <dbReference type="PROSITE" id="PS51698"/>
    </source>
</evidence>
<evidence type="ECO:0000256" key="5">
    <source>
        <dbReference type="ARBA" id="ARBA00022786"/>
    </source>
</evidence>
<evidence type="ECO:0000256" key="1">
    <source>
        <dbReference type="ARBA" id="ARBA00000900"/>
    </source>
</evidence>
<dbReference type="EC" id="2.3.2.27" evidence="3"/>
<keyword evidence="8" id="KW-1185">Reference proteome</keyword>
<reference evidence="8" key="1">
    <citation type="journal article" date="2016" name="Nature">
        <title>The genome of the seagrass Zostera marina reveals angiosperm adaptation to the sea.</title>
        <authorList>
            <person name="Olsen J.L."/>
            <person name="Rouze P."/>
            <person name="Verhelst B."/>
            <person name="Lin Y.-C."/>
            <person name="Bayer T."/>
            <person name="Collen J."/>
            <person name="Dattolo E."/>
            <person name="De Paoli E."/>
            <person name="Dittami S."/>
            <person name="Maumus F."/>
            <person name="Michel G."/>
            <person name="Kersting A."/>
            <person name="Lauritano C."/>
            <person name="Lohaus R."/>
            <person name="Toepel M."/>
            <person name="Tonon T."/>
            <person name="Vanneste K."/>
            <person name="Amirebrahimi M."/>
            <person name="Brakel J."/>
            <person name="Bostroem C."/>
            <person name="Chovatia M."/>
            <person name="Grimwood J."/>
            <person name="Jenkins J.W."/>
            <person name="Jueterbock A."/>
            <person name="Mraz A."/>
            <person name="Stam W.T."/>
            <person name="Tice H."/>
            <person name="Bornberg-Bauer E."/>
            <person name="Green P.J."/>
            <person name="Pearson G.A."/>
            <person name="Procaccini G."/>
            <person name="Duarte C.M."/>
            <person name="Schmutz J."/>
            <person name="Reusch T.B.H."/>
            <person name="Van de Peer Y."/>
        </authorList>
    </citation>
    <scope>NUCLEOTIDE SEQUENCE [LARGE SCALE GENOMIC DNA]</scope>
    <source>
        <strain evidence="8">cv. Finnish</strain>
    </source>
</reference>
<dbReference type="Proteomes" id="UP000036987">
    <property type="component" value="Unassembled WGS sequence"/>
</dbReference>
<dbReference type="SMART" id="SM00185">
    <property type="entry name" value="ARM"/>
    <property type="match status" value="4"/>
</dbReference>
<keyword evidence="4" id="KW-0808">Transferase</keyword>
<dbReference type="OrthoDB" id="629492at2759"/>
<evidence type="ECO:0000313" key="8">
    <source>
        <dbReference type="Proteomes" id="UP000036987"/>
    </source>
</evidence>
<dbReference type="PANTHER" id="PTHR23315">
    <property type="entry name" value="U BOX DOMAIN-CONTAINING"/>
    <property type="match status" value="1"/>
</dbReference>
<comment type="catalytic activity">
    <reaction evidence="1">
        <text>S-ubiquitinyl-[E2 ubiquitin-conjugating enzyme]-L-cysteine + [acceptor protein]-L-lysine = [E2 ubiquitin-conjugating enzyme]-L-cysteine + N(6)-ubiquitinyl-[acceptor protein]-L-lysine.</text>
        <dbReference type="EC" id="2.3.2.27"/>
    </reaction>
</comment>
<dbReference type="Pfam" id="PF25598">
    <property type="entry name" value="ARM_PUB"/>
    <property type="match status" value="1"/>
</dbReference>